<name>A0ACB9MC82_9MYRT</name>
<reference evidence="2" key="1">
    <citation type="journal article" date="2023" name="Front. Plant Sci.">
        <title>Chromosomal-level genome assembly of Melastoma candidum provides insights into trichome evolution.</title>
        <authorList>
            <person name="Zhong Y."/>
            <person name="Wu W."/>
            <person name="Sun C."/>
            <person name="Zou P."/>
            <person name="Liu Y."/>
            <person name="Dai S."/>
            <person name="Zhou R."/>
        </authorList>
    </citation>
    <scope>NUCLEOTIDE SEQUENCE [LARGE SCALE GENOMIC DNA]</scope>
</reference>
<dbReference type="EMBL" id="CM042889">
    <property type="protein sequence ID" value="KAI4321944.1"/>
    <property type="molecule type" value="Genomic_DNA"/>
</dbReference>
<gene>
    <name evidence="1" type="ORF">MLD38_035266</name>
</gene>
<evidence type="ECO:0000313" key="2">
    <source>
        <dbReference type="Proteomes" id="UP001057402"/>
    </source>
</evidence>
<comment type="caution">
    <text evidence="1">The sequence shown here is derived from an EMBL/GenBank/DDBJ whole genome shotgun (WGS) entry which is preliminary data.</text>
</comment>
<evidence type="ECO:0000313" key="1">
    <source>
        <dbReference type="EMBL" id="KAI4321944.1"/>
    </source>
</evidence>
<sequence length="255" mass="28222">MFSSYPPTPNDPSMRSTWSQIVELACGWATVALALGKSIRLAAAAPSYTVVPSMVVAGLAGYFLADLISGVYHWVIDNYGDPSMPVFGPQISNFQEHHKWPLALTWQQVANRLHKIALVMAFFLFPLILLCRDAALLSLIASFGFFAIMSQQTHSWAHCSRSQLHPIIVALQDAGVILSHAHHRAHHGPRHDNSYCILSGVWNRILDENRVFKALEMALYVLLGVRPRSWSKPGSEQTEDAGKEGEVTSAHAQIQ</sequence>
<protein>
    <submittedName>
        <fullName evidence="1">Uncharacterized protein</fullName>
    </submittedName>
</protein>
<organism evidence="1 2">
    <name type="scientific">Melastoma candidum</name>
    <dbReference type="NCBI Taxonomy" id="119954"/>
    <lineage>
        <taxon>Eukaryota</taxon>
        <taxon>Viridiplantae</taxon>
        <taxon>Streptophyta</taxon>
        <taxon>Embryophyta</taxon>
        <taxon>Tracheophyta</taxon>
        <taxon>Spermatophyta</taxon>
        <taxon>Magnoliopsida</taxon>
        <taxon>eudicotyledons</taxon>
        <taxon>Gunneridae</taxon>
        <taxon>Pentapetalae</taxon>
        <taxon>rosids</taxon>
        <taxon>malvids</taxon>
        <taxon>Myrtales</taxon>
        <taxon>Melastomataceae</taxon>
        <taxon>Melastomatoideae</taxon>
        <taxon>Melastomateae</taxon>
        <taxon>Melastoma</taxon>
    </lineage>
</organism>
<dbReference type="Proteomes" id="UP001057402">
    <property type="component" value="Chromosome 10"/>
</dbReference>
<proteinExistence type="predicted"/>
<accession>A0ACB9MC82</accession>
<keyword evidence="2" id="KW-1185">Reference proteome</keyword>